<dbReference type="Proteomes" id="UP000320160">
    <property type="component" value="Unassembled WGS sequence"/>
</dbReference>
<name>A0A553WI53_9SPHN</name>
<dbReference type="EMBL" id="VKKU01000001">
    <property type="protein sequence ID" value="TSB04373.1"/>
    <property type="molecule type" value="Genomic_DNA"/>
</dbReference>
<evidence type="ECO:0000259" key="2">
    <source>
        <dbReference type="Pfam" id="PF07859"/>
    </source>
</evidence>
<evidence type="ECO:0000313" key="4">
    <source>
        <dbReference type="Proteomes" id="UP000320160"/>
    </source>
</evidence>
<dbReference type="PANTHER" id="PTHR48081">
    <property type="entry name" value="AB HYDROLASE SUPERFAMILY PROTEIN C4A8.06C"/>
    <property type="match status" value="1"/>
</dbReference>
<feature type="domain" description="Alpha/beta hydrolase fold-3" evidence="2">
    <location>
        <begin position="85"/>
        <end position="287"/>
    </location>
</feature>
<dbReference type="InterPro" id="IPR029058">
    <property type="entry name" value="AB_hydrolase_fold"/>
</dbReference>
<dbReference type="GO" id="GO:0016787">
    <property type="term" value="F:hydrolase activity"/>
    <property type="evidence" value="ECO:0007669"/>
    <property type="project" value="UniProtKB-KW"/>
</dbReference>
<dbReference type="InterPro" id="IPR050300">
    <property type="entry name" value="GDXG_lipolytic_enzyme"/>
</dbReference>
<organism evidence="3 4">
    <name type="scientific">Sphingorhabdus contaminans</name>
    <dbReference type="NCBI Taxonomy" id="1343899"/>
    <lineage>
        <taxon>Bacteria</taxon>
        <taxon>Pseudomonadati</taxon>
        <taxon>Pseudomonadota</taxon>
        <taxon>Alphaproteobacteria</taxon>
        <taxon>Sphingomonadales</taxon>
        <taxon>Sphingomonadaceae</taxon>
        <taxon>Sphingorhabdus</taxon>
    </lineage>
</organism>
<accession>A0A553WI53</accession>
<dbReference type="OrthoDB" id="9806180at2"/>
<evidence type="ECO:0000256" key="1">
    <source>
        <dbReference type="ARBA" id="ARBA00022801"/>
    </source>
</evidence>
<keyword evidence="4" id="KW-1185">Reference proteome</keyword>
<dbReference type="AlphaFoldDB" id="A0A553WI53"/>
<protein>
    <submittedName>
        <fullName evidence="3">Alpha/beta hydrolase</fullName>
    </submittedName>
</protein>
<dbReference type="Pfam" id="PF07859">
    <property type="entry name" value="Abhydrolase_3"/>
    <property type="match status" value="1"/>
</dbReference>
<dbReference type="SUPFAM" id="SSF53474">
    <property type="entry name" value="alpha/beta-Hydrolases"/>
    <property type="match status" value="1"/>
</dbReference>
<dbReference type="InterPro" id="IPR013094">
    <property type="entry name" value="AB_hydrolase_3"/>
</dbReference>
<gene>
    <name evidence="3" type="ORF">FOM92_02805</name>
</gene>
<sequence>MSDNEPYVRPDVALFLQFLNAVPGPKFWEVSPNDARAMTAAMRDVADAPVGELAVIRDITIPGPAGSIPARLYDKREDRAAGPVMVFYHGGGFVIGSLYTYEPYCAEVARLLDLPVISIDYRLSPEHPFPAPAEDCEAATRWIASSPVELGLQVTGLITSGDSAGGNLTIVTTMALRDKPADVPVLVQHPIYPVVTLDADWPSMREFGTGYLLTDEAMAYFGEGHAATPGDFRAEPLNFDQEGMPPSLVTTASLDPLRDQGIAYVEKLRKAGVRVEHRNAEGTIHGHINVRQAIPSTQQDVEGNIEALKSLLAEVMADA</sequence>
<keyword evidence="1 3" id="KW-0378">Hydrolase</keyword>
<dbReference type="Gene3D" id="3.40.50.1820">
    <property type="entry name" value="alpha/beta hydrolase"/>
    <property type="match status" value="1"/>
</dbReference>
<dbReference type="PANTHER" id="PTHR48081:SF8">
    <property type="entry name" value="ALPHA_BETA HYDROLASE FOLD-3 DOMAIN-CONTAINING PROTEIN-RELATED"/>
    <property type="match status" value="1"/>
</dbReference>
<dbReference type="RefSeq" id="WP_143775261.1">
    <property type="nucleotide sequence ID" value="NZ_VKKU01000001.1"/>
</dbReference>
<evidence type="ECO:0000313" key="3">
    <source>
        <dbReference type="EMBL" id="TSB04373.1"/>
    </source>
</evidence>
<comment type="caution">
    <text evidence="3">The sequence shown here is derived from an EMBL/GenBank/DDBJ whole genome shotgun (WGS) entry which is preliminary data.</text>
</comment>
<reference evidence="3 4" key="1">
    <citation type="submission" date="2019-07" db="EMBL/GenBank/DDBJ databases">
        <authorList>
            <person name="Park M."/>
        </authorList>
    </citation>
    <scope>NUCLEOTIDE SEQUENCE [LARGE SCALE GENOMIC DNA]</scope>
    <source>
        <strain evidence="3 4">KCTC32445</strain>
    </source>
</reference>
<proteinExistence type="predicted"/>